<organism evidence="2 3">
    <name type="scientific">Mucor saturninus</name>
    <dbReference type="NCBI Taxonomy" id="64648"/>
    <lineage>
        <taxon>Eukaryota</taxon>
        <taxon>Fungi</taxon>
        <taxon>Fungi incertae sedis</taxon>
        <taxon>Mucoromycota</taxon>
        <taxon>Mucoromycotina</taxon>
        <taxon>Mucoromycetes</taxon>
        <taxon>Mucorales</taxon>
        <taxon>Mucorineae</taxon>
        <taxon>Mucoraceae</taxon>
        <taxon>Mucor</taxon>
    </lineage>
</organism>
<evidence type="ECO:0000256" key="1">
    <source>
        <dbReference type="SAM" id="MobiDB-lite"/>
    </source>
</evidence>
<sequence length="157" mass="17650">MSSINTTLTAAENEQTITESSQQLSSVLIGSNDTTSGQKNDVPITSSLDTHDIFFTILEYPPTKPPTCLVSDIPSSNNCSFIYEERNDPISASLARQSIEERSGYYKSPTRTPVPYYHYQKQSSVNSSKTNHLIMIDDLDEDEKAMQRWSASSYHVW</sequence>
<proteinExistence type="predicted"/>
<evidence type="ECO:0000313" key="2">
    <source>
        <dbReference type="EMBL" id="KAG2210519.1"/>
    </source>
</evidence>
<keyword evidence="3" id="KW-1185">Reference proteome</keyword>
<dbReference type="AlphaFoldDB" id="A0A8H7VDI5"/>
<reference evidence="2" key="1">
    <citation type="submission" date="2020-12" db="EMBL/GenBank/DDBJ databases">
        <title>Metabolic potential, ecology and presence of endohyphal bacteria is reflected in genomic diversity of Mucoromycotina.</title>
        <authorList>
            <person name="Muszewska A."/>
            <person name="Okrasinska A."/>
            <person name="Steczkiewicz K."/>
            <person name="Drgas O."/>
            <person name="Orlowska M."/>
            <person name="Perlinska-Lenart U."/>
            <person name="Aleksandrzak-Piekarczyk T."/>
            <person name="Szatraj K."/>
            <person name="Zielenkiewicz U."/>
            <person name="Pilsyk S."/>
            <person name="Malc E."/>
            <person name="Mieczkowski P."/>
            <person name="Kruszewska J.S."/>
            <person name="Biernat P."/>
            <person name="Pawlowska J."/>
        </authorList>
    </citation>
    <scope>NUCLEOTIDE SEQUENCE</scope>
    <source>
        <strain evidence="2">WA0000017839</strain>
    </source>
</reference>
<gene>
    <name evidence="2" type="ORF">INT47_002461</name>
</gene>
<protein>
    <submittedName>
        <fullName evidence="2">Uncharacterized protein</fullName>
    </submittedName>
</protein>
<accession>A0A8H7VDI5</accession>
<comment type="caution">
    <text evidence="2">The sequence shown here is derived from an EMBL/GenBank/DDBJ whole genome shotgun (WGS) entry which is preliminary data.</text>
</comment>
<evidence type="ECO:0000313" key="3">
    <source>
        <dbReference type="Proteomes" id="UP000603453"/>
    </source>
</evidence>
<dbReference type="OrthoDB" id="2281203at2759"/>
<name>A0A8H7VDI5_9FUNG</name>
<dbReference type="EMBL" id="JAEPRD010000011">
    <property type="protein sequence ID" value="KAG2210519.1"/>
    <property type="molecule type" value="Genomic_DNA"/>
</dbReference>
<feature type="region of interest" description="Disordered" evidence="1">
    <location>
        <begin position="1"/>
        <end position="24"/>
    </location>
</feature>
<dbReference type="Proteomes" id="UP000603453">
    <property type="component" value="Unassembled WGS sequence"/>
</dbReference>